<dbReference type="AlphaFoldDB" id="A0A518G177"/>
<protein>
    <recommendedName>
        <fullName evidence="3">DUF1569 domain-containing protein</fullName>
    </recommendedName>
</protein>
<gene>
    <name evidence="1" type="ORF">Q31a_06420</name>
</gene>
<proteinExistence type="predicted"/>
<dbReference type="OrthoDB" id="282689at2"/>
<name>A0A518G177_9BACT</name>
<dbReference type="Proteomes" id="UP000318017">
    <property type="component" value="Chromosome"/>
</dbReference>
<dbReference type="Gene3D" id="1.20.120.450">
    <property type="entry name" value="dinb family like domain"/>
    <property type="match status" value="1"/>
</dbReference>
<dbReference type="InterPro" id="IPR034660">
    <property type="entry name" value="DinB/YfiT-like"/>
</dbReference>
<evidence type="ECO:0008006" key="3">
    <source>
        <dbReference type="Google" id="ProtNLM"/>
    </source>
</evidence>
<organism evidence="1 2">
    <name type="scientific">Aureliella helgolandensis</name>
    <dbReference type="NCBI Taxonomy" id="2527968"/>
    <lineage>
        <taxon>Bacteria</taxon>
        <taxon>Pseudomonadati</taxon>
        <taxon>Planctomycetota</taxon>
        <taxon>Planctomycetia</taxon>
        <taxon>Pirellulales</taxon>
        <taxon>Pirellulaceae</taxon>
        <taxon>Aureliella</taxon>
    </lineage>
</organism>
<reference evidence="1 2" key="1">
    <citation type="submission" date="2019-02" db="EMBL/GenBank/DDBJ databases">
        <title>Deep-cultivation of Planctomycetes and their phenomic and genomic characterization uncovers novel biology.</title>
        <authorList>
            <person name="Wiegand S."/>
            <person name="Jogler M."/>
            <person name="Boedeker C."/>
            <person name="Pinto D."/>
            <person name="Vollmers J."/>
            <person name="Rivas-Marin E."/>
            <person name="Kohn T."/>
            <person name="Peeters S.H."/>
            <person name="Heuer A."/>
            <person name="Rast P."/>
            <person name="Oberbeckmann S."/>
            <person name="Bunk B."/>
            <person name="Jeske O."/>
            <person name="Meyerdierks A."/>
            <person name="Storesund J.E."/>
            <person name="Kallscheuer N."/>
            <person name="Luecker S."/>
            <person name="Lage O.M."/>
            <person name="Pohl T."/>
            <person name="Merkel B.J."/>
            <person name="Hornburger P."/>
            <person name="Mueller R.-W."/>
            <person name="Bruemmer F."/>
            <person name="Labrenz M."/>
            <person name="Spormann A.M."/>
            <person name="Op den Camp H."/>
            <person name="Overmann J."/>
            <person name="Amann R."/>
            <person name="Jetten M.S.M."/>
            <person name="Mascher T."/>
            <person name="Medema M.H."/>
            <person name="Devos D.P."/>
            <person name="Kaster A.-K."/>
            <person name="Ovreas L."/>
            <person name="Rohde M."/>
            <person name="Galperin M.Y."/>
            <person name="Jogler C."/>
        </authorList>
    </citation>
    <scope>NUCLEOTIDE SEQUENCE [LARGE SCALE GENOMIC DNA]</scope>
    <source>
        <strain evidence="1 2">Q31a</strain>
    </source>
</reference>
<evidence type="ECO:0000313" key="1">
    <source>
        <dbReference type="EMBL" id="QDV22358.1"/>
    </source>
</evidence>
<dbReference type="RefSeq" id="WP_145073800.1">
    <property type="nucleotide sequence ID" value="NZ_CP036298.1"/>
</dbReference>
<dbReference type="InterPro" id="IPR011463">
    <property type="entry name" value="DUF1569"/>
</dbReference>
<dbReference type="EMBL" id="CP036298">
    <property type="protein sequence ID" value="QDV22358.1"/>
    <property type="molecule type" value="Genomic_DNA"/>
</dbReference>
<dbReference type="Pfam" id="PF07606">
    <property type="entry name" value="DUF1569"/>
    <property type="match status" value="1"/>
</dbReference>
<accession>A0A518G177</accession>
<sequence length="153" mass="17464">MQRRQLVFKGLEEAVTECQALLDSGYQRGGNWTLAQACRHLRLTQDASIDGYPPWMSLFAPVRPLIRWLLLPRLLRGDSPAGIRTAAIFLPPEDMQDQVELSEFTKSVERFQRHTGYLYPHPGFGKLERSQLEEIHAAHAAHHLGFLLPVPIR</sequence>
<evidence type="ECO:0000313" key="2">
    <source>
        <dbReference type="Proteomes" id="UP000318017"/>
    </source>
</evidence>
<dbReference type="KEGG" id="ahel:Q31a_06420"/>
<keyword evidence="2" id="KW-1185">Reference proteome</keyword>